<dbReference type="PANTHER" id="PTHR33964:SF1">
    <property type="entry name" value="RE45066P"/>
    <property type="match status" value="1"/>
</dbReference>
<dbReference type="AlphaFoldDB" id="A0A023G6E0"/>
<protein>
    <submittedName>
        <fullName evidence="1">Putative secreted protein</fullName>
    </submittedName>
</protein>
<dbReference type="EMBL" id="GBBM01005617">
    <property type="protein sequence ID" value="JAC29801.1"/>
    <property type="molecule type" value="mRNA"/>
</dbReference>
<dbReference type="Pfam" id="PF07165">
    <property type="entry name" value="DUF1397"/>
    <property type="match status" value="1"/>
</dbReference>
<name>A0A023G6E0_AMBTT</name>
<reference evidence="1" key="1">
    <citation type="submission" date="2014-03" db="EMBL/GenBank/DDBJ databases">
        <title>The sialotranscriptome of Amblyomma triste, Amblyomma parvum and Amblyomma cajennense ticks, uncovered by 454-based RNA-seq.</title>
        <authorList>
            <person name="Garcia G.R."/>
            <person name="Gardinassi L.G."/>
            <person name="Ribeiro J.M."/>
            <person name="Anatriello E."/>
            <person name="Ferreira B.R."/>
            <person name="Moreira H.N."/>
            <person name="Mafra C."/>
            <person name="Olegario M.M."/>
            <person name="Szabo P.J."/>
            <person name="Miranda-Santos I.K."/>
            <person name="Maruyama S.R."/>
        </authorList>
    </citation>
    <scope>NUCLEOTIDE SEQUENCE</scope>
    <source>
        <strain evidence="1">Mato Grasso do Sul</strain>
        <tissue evidence="1">Salivary glands</tissue>
    </source>
</reference>
<accession>A0A023G6E0</accession>
<sequence>QAGDSGECGDDFIPFGNTDRLASYGKGFDEKCAAEKRQTACVRQFVDDCLEGVSETAALLFVTTLRQNIDAICTSGSDQNKEFQRAAPCLNSTGPGIHACFQGLKSSLQRTVVKAPVNEVIPQSCCVYSDMVDCIEEVLQPCDVGAKDFLLGLIDRVMGKALKLACIDLTRGSEACKALPELPPLGPEDRMMFNYMQLIIGVAITIES</sequence>
<proteinExistence type="evidence at transcript level"/>
<dbReference type="PANTHER" id="PTHR33964">
    <property type="entry name" value="RE45066P-RELATED"/>
    <property type="match status" value="1"/>
</dbReference>
<feature type="non-terminal residue" evidence="1">
    <location>
        <position position="1"/>
    </location>
</feature>
<organism evidence="1">
    <name type="scientific">Amblyomma triste</name>
    <name type="common">Neotropical tick</name>
    <dbReference type="NCBI Taxonomy" id="251400"/>
    <lineage>
        <taxon>Eukaryota</taxon>
        <taxon>Metazoa</taxon>
        <taxon>Ecdysozoa</taxon>
        <taxon>Arthropoda</taxon>
        <taxon>Chelicerata</taxon>
        <taxon>Arachnida</taxon>
        <taxon>Acari</taxon>
        <taxon>Parasitiformes</taxon>
        <taxon>Ixodida</taxon>
        <taxon>Ixodoidea</taxon>
        <taxon>Ixodidae</taxon>
        <taxon>Amblyomminae</taxon>
        <taxon>Amblyomma</taxon>
    </lineage>
</organism>
<dbReference type="InterPro" id="IPR009832">
    <property type="entry name" value="DUF1397"/>
</dbReference>
<evidence type="ECO:0000313" key="1">
    <source>
        <dbReference type="EMBL" id="JAC29801.1"/>
    </source>
</evidence>